<dbReference type="Gene3D" id="3.20.20.150">
    <property type="entry name" value="Divalent-metal-dependent TIM barrel enzymes"/>
    <property type="match status" value="1"/>
</dbReference>
<evidence type="ECO:0000256" key="1">
    <source>
        <dbReference type="ARBA" id="ARBA00023277"/>
    </source>
</evidence>
<organism evidence="3 4">
    <name type="scientific">Arenivirga flava</name>
    <dbReference type="NCBI Taxonomy" id="1930060"/>
    <lineage>
        <taxon>Bacteria</taxon>
        <taxon>Bacillati</taxon>
        <taxon>Actinomycetota</taxon>
        <taxon>Actinomycetes</taxon>
        <taxon>Micrococcales</taxon>
        <taxon>Microbacteriaceae</taxon>
        <taxon>Arenivirga</taxon>
    </lineage>
</organism>
<keyword evidence="1" id="KW-0119">Carbohydrate metabolism</keyword>
<name>A0AA37UT10_9MICO</name>
<dbReference type="GO" id="GO:0016853">
    <property type="term" value="F:isomerase activity"/>
    <property type="evidence" value="ECO:0007669"/>
    <property type="project" value="UniProtKB-KW"/>
</dbReference>
<dbReference type="AlphaFoldDB" id="A0AA37UT10"/>
<gene>
    <name evidence="3" type="ORF">GCM10025874_29740</name>
</gene>
<accession>A0AA37UT10</accession>
<evidence type="ECO:0000313" key="3">
    <source>
        <dbReference type="EMBL" id="GMA29721.1"/>
    </source>
</evidence>
<dbReference type="SUPFAM" id="SSF51658">
    <property type="entry name" value="Xylose isomerase-like"/>
    <property type="match status" value="1"/>
</dbReference>
<dbReference type="InterPro" id="IPR013022">
    <property type="entry name" value="Xyl_isomerase-like_TIM-brl"/>
</dbReference>
<dbReference type="InterPro" id="IPR050312">
    <property type="entry name" value="IolE/XylAMocC-like"/>
</dbReference>
<dbReference type="PANTHER" id="PTHR12110:SF52">
    <property type="entry name" value="XYLOSE ISOMERASE"/>
    <property type="match status" value="1"/>
</dbReference>
<proteinExistence type="predicted"/>
<dbReference type="RefSeq" id="WP_284234067.1">
    <property type="nucleotide sequence ID" value="NZ_BSUL01000001.1"/>
</dbReference>
<dbReference type="InterPro" id="IPR036237">
    <property type="entry name" value="Xyl_isomerase-like_sf"/>
</dbReference>
<protein>
    <submittedName>
        <fullName evidence="3">Sugar phosphate isomerase</fullName>
    </submittedName>
</protein>
<reference evidence="3 4" key="1">
    <citation type="journal article" date="2014" name="Int. J. Syst. Evol. Microbiol.">
        <title>Complete genome sequence of Corynebacterium casei LMG S-19264T (=DSM 44701T), isolated from a smear-ripened cheese.</title>
        <authorList>
            <consortium name="US DOE Joint Genome Institute (JGI-PGF)"/>
            <person name="Walter F."/>
            <person name="Albersmeier A."/>
            <person name="Kalinowski J."/>
            <person name="Ruckert C."/>
        </authorList>
    </citation>
    <scope>NUCLEOTIDE SEQUENCE [LARGE SCALE GENOMIC DNA]</scope>
    <source>
        <strain evidence="3 4">NBRC 112289</strain>
    </source>
</reference>
<evidence type="ECO:0000313" key="4">
    <source>
        <dbReference type="Proteomes" id="UP001157160"/>
    </source>
</evidence>
<evidence type="ECO:0000259" key="2">
    <source>
        <dbReference type="Pfam" id="PF01261"/>
    </source>
</evidence>
<dbReference type="PANTHER" id="PTHR12110">
    <property type="entry name" value="HYDROXYPYRUVATE ISOMERASE"/>
    <property type="match status" value="1"/>
</dbReference>
<dbReference type="EMBL" id="BSUL01000001">
    <property type="protein sequence ID" value="GMA29721.1"/>
    <property type="molecule type" value="Genomic_DNA"/>
</dbReference>
<feature type="domain" description="Xylose isomerase-like TIM barrel" evidence="2">
    <location>
        <begin position="31"/>
        <end position="259"/>
    </location>
</feature>
<comment type="caution">
    <text evidence="3">The sequence shown here is derived from an EMBL/GenBank/DDBJ whole genome shotgun (WGS) entry which is preliminary data.</text>
</comment>
<dbReference type="Pfam" id="PF01261">
    <property type="entry name" value="AP_endonuc_2"/>
    <property type="match status" value="1"/>
</dbReference>
<keyword evidence="3" id="KW-0413">Isomerase</keyword>
<keyword evidence="4" id="KW-1185">Reference proteome</keyword>
<dbReference type="Proteomes" id="UP001157160">
    <property type="component" value="Unassembled WGS sequence"/>
</dbReference>
<sequence>MTTAKLGISTYAYFWQHSDLVPAPLDAFAMLDDVARLGADVFQICDYAPIESFSDEQLDALKARADALGVTIELGTRGVTPEHLARYLSLAGALGATVVRSMVNTATHRPTEAEAEAEALLRQALPAYEAAGVVIALETYEQVPTSVNLALVERIDSPSLGICLDPGNTVAALESPADVVARCAPRTLNLHVKDFAFSRRDGWVGFTFAGTPLGEGLLDYDAMRAAVDPAGRGITQVIEHWLPWQGDPETTVQLERQWTQHNLEYLRSKNS</sequence>